<reference evidence="1" key="1">
    <citation type="submission" date="2019-03" db="EMBL/GenBank/DDBJ databases">
        <title>Single cell metagenomics reveals metabolic interactions within the superorganism composed of flagellate Streblomastix strix and complex community of Bacteroidetes bacteria on its surface.</title>
        <authorList>
            <person name="Treitli S.C."/>
            <person name="Kolisko M."/>
            <person name="Husnik F."/>
            <person name="Keeling P."/>
            <person name="Hampl V."/>
        </authorList>
    </citation>
    <scope>NUCLEOTIDE SEQUENCE</scope>
    <source>
        <strain evidence="1">STM</strain>
    </source>
</reference>
<sequence>MRIITHKSITNFCINYTDAQVALEEWFIKTKNAEWTCFADIKKTFNSVDNVGNQHYVFNIKGNTYRLVAIIHFQIKRYIYVLSALTMNMKK</sequence>
<dbReference type="AlphaFoldDB" id="A0A5J4PUV0"/>
<comment type="caution">
    <text evidence="1">The sequence shown here is derived from an EMBL/GenBank/DDBJ whole genome shotgun (WGS) entry which is preliminary data.</text>
</comment>
<evidence type="ECO:0000313" key="1">
    <source>
        <dbReference type="EMBL" id="KAA6312541.1"/>
    </source>
</evidence>
<dbReference type="InterPro" id="IPR018669">
    <property type="entry name" value="Toxin_HigB"/>
</dbReference>
<dbReference type="GO" id="GO:0110001">
    <property type="term" value="C:toxin-antitoxin complex"/>
    <property type="evidence" value="ECO:0007669"/>
    <property type="project" value="InterPro"/>
</dbReference>
<proteinExistence type="predicted"/>
<evidence type="ECO:0008006" key="2">
    <source>
        <dbReference type="Google" id="ProtNLM"/>
    </source>
</evidence>
<dbReference type="Pfam" id="PF09907">
    <property type="entry name" value="HigB_toxin"/>
    <property type="match status" value="1"/>
</dbReference>
<dbReference type="GO" id="GO:0004519">
    <property type="term" value="F:endonuclease activity"/>
    <property type="evidence" value="ECO:0007669"/>
    <property type="project" value="InterPro"/>
</dbReference>
<accession>A0A5J4PUV0</accession>
<organism evidence="1">
    <name type="scientific">termite gut metagenome</name>
    <dbReference type="NCBI Taxonomy" id="433724"/>
    <lineage>
        <taxon>unclassified sequences</taxon>
        <taxon>metagenomes</taxon>
        <taxon>organismal metagenomes</taxon>
    </lineage>
</organism>
<protein>
    <recommendedName>
        <fullName evidence="2">mRNA interferase HigB</fullName>
    </recommendedName>
</protein>
<dbReference type="EMBL" id="SNRY01006461">
    <property type="protein sequence ID" value="KAA6312541.1"/>
    <property type="molecule type" value="Genomic_DNA"/>
</dbReference>
<dbReference type="GO" id="GO:0003723">
    <property type="term" value="F:RNA binding"/>
    <property type="evidence" value="ECO:0007669"/>
    <property type="project" value="InterPro"/>
</dbReference>
<gene>
    <name evidence="1" type="ORF">EZS27_036545</name>
</gene>
<name>A0A5J4PUV0_9ZZZZ</name>